<feature type="chain" id="PRO_5028435931" description="Glycosyltransferase WbsX" evidence="1">
    <location>
        <begin position="26"/>
        <end position="360"/>
    </location>
</feature>
<evidence type="ECO:0008006" key="4">
    <source>
        <dbReference type="Google" id="ProtNLM"/>
    </source>
</evidence>
<reference evidence="3" key="1">
    <citation type="submission" date="2020-06" db="EMBL/GenBank/DDBJ databases">
        <title>Draft genomic sequence of Geomonas sp. Red330.</title>
        <authorList>
            <person name="Itoh H."/>
            <person name="Zhenxing X."/>
            <person name="Ushijima N."/>
            <person name="Masuda Y."/>
            <person name="Shiratori Y."/>
            <person name="Senoo K."/>
        </authorList>
    </citation>
    <scope>NUCLEOTIDE SEQUENCE [LARGE SCALE GENOMIC DNA]</scope>
    <source>
        <strain evidence="3">Red330</strain>
    </source>
</reference>
<dbReference type="AlphaFoldDB" id="A0A6V8MI89"/>
<protein>
    <recommendedName>
        <fullName evidence="4">Glycosyltransferase WbsX</fullName>
    </recommendedName>
</protein>
<keyword evidence="3" id="KW-1185">Reference proteome</keyword>
<evidence type="ECO:0000313" key="2">
    <source>
        <dbReference type="EMBL" id="GFO59666.1"/>
    </source>
</evidence>
<feature type="signal peptide" evidence="1">
    <location>
        <begin position="1"/>
        <end position="25"/>
    </location>
</feature>
<sequence length="360" mass="40667">MATRVTRITLLCLLLLAASASFGNAIDVGVYYYPGWRSDYINWKDVKGLPGSRSAGKPWPERQPLLGYYPEEEPWVAAKHASWASQYGITFFAYDWYWDGGKPEYDHALKNYLRVSSKVPLKFCLLWANHFAVPKVMKEYDDMVVYWLDNYFNQASYYRLESKPVIFVYSYDQLETNARLFGSSAKSLLARASAKAKERGYPGIYFVTTTNAPPSDALERTLLDVGFDAYTGWNYVESKGAKTEDYDVMVSGYLEAYRAAGQTAKRLTYLVPASPGWDSRPWSGSAAVVRSNPTPDKFVTMLRGAKQLLDADARSPKVVMIESWNEFGEGSYIEPTKKWGMAYLDAIKKVFGSTTAKKAK</sequence>
<dbReference type="RefSeq" id="WP_183354500.1">
    <property type="nucleotide sequence ID" value="NZ_BLXX01000005.1"/>
</dbReference>
<dbReference type="InterPro" id="IPR032719">
    <property type="entry name" value="WbsX"/>
</dbReference>
<dbReference type="PANTHER" id="PTHR41244:SF1">
    <property type="entry name" value="GLYCOSYLTRANSFERASE"/>
    <property type="match status" value="1"/>
</dbReference>
<comment type="caution">
    <text evidence="2">The sequence shown here is derived from an EMBL/GenBank/DDBJ whole genome shotgun (WGS) entry which is preliminary data.</text>
</comment>
<keyword evidence="1" id="KW-0732">Signal</keyword>
<proteinExistence type="predicted"/>
<dbReference type="Gene3D" id="3.20.20.80">
    <property type="entry name" value="Glycosidases"/>
    <property type="match status" value="1"/>
</dbReference>
<evidence type="ECO:0000313" key="3">
    <source>
        <dbReference type="Proteomes" id="UP000556026"/>
    </source>
</evidence>
<dbReference type="Proteomes" id="UP000556026">
    <property type="component" value="Unassembled WGS sequence"/>
</dbReference>
<evidence type="ECO:0000256" key="1">
    <source>
        <dbReference type="SAM" id="SignalP"/>
    </source>
</evidence>
<gene>
    <name evidence="2" type="ORF">GMST_19910</name>
</gene>
<dbReference type="PANTHER" id="PTHR41244">
    <property type="entry name" value="RHAMNAN SYNTHESIS F"/>
    <property type="match status" value="1"/>
</dbReference>
<dbReference type="Pfam" id="PF14307">
    <property type="entry name" value="Glyco_tran_WbsX"/>
    <property type="match status" value="1"/>
</dbReference>
<organism evidence="2 3">
    <name type="scientific">Geomonas silvestris</name>
    <dbReference type="NCBI Taxonomy" id="2740184"/>
    <lineage>
        <taxon>Bacteria</taxon>
        <taxon>Pseudomonadati</taxon>
        <taxon>Thermodesulfobacteriota</taxon>
        <taxon>Desulfuromonadia</taxon>
        <taxon>Geobacterales</taxon>
        <taxon>Geobacteraceae</taxon>
        <taxon>Geomonas</taxon>
    </lineage>
</organism>
<dbReference type="EMBL" id="BLXX01000005">
    <property type="protein sequence ID" value="GFO59666.1"/>
    <property type="molecule type" value="Genomic_DNA"/>
</dbReference>
<accession>A0A6V8MI89</accession>
<name>A0A6V8MI89_9BACT</name>